<evidence type="ECO:0000313" key="6">
    <source>
        <dbReference type="EMBL" id="NGN92137.1"/>
    </source>
</evidence>
<comment type="caution">
    <text evidence="6">The sequence shown here is derived from an EMBL/GenBank/DDBJ whole genome shotgun (WGS) entry which is preliminary data.</text>
</comment>
<evidence type="ECO:0000256" key="3">
    <source>
        <dbReference type="ARBA" id="ARBA00023163"/>
    </source>
</evidence>
<dbReference type="PROSITE" id="PS00356">
    <property type="entry name" value="HTH_LACI_1"/>
    <property type="match status" value="1"/>
</dbReference>
<dbReference type="Proteomes" id="UP000483261">
    <property type="component" value="Unassembled WGS sequence"/>
</dbReference>
<dbReference type="GO" id="GO:0000976">
    <property type="term" value="F:transcription cis-regulatory region binding"/>
    <property type="evidence" value="ECO:0007669"/>
    <property type="project" value="TreeGrafter"/>
</dbReference>
<evidence type="ECO:0000259" key="5">
    <source>
        <dbReference type="PROSITE" id="PS50932"/>
    </source>
</evidence>
<keyword evidence="7" id="KW-1185">Reference proteome</keyword>
<dbReference type="Pfam" id="PF13377">
    <property type="entry name" value="Peripla_BP_3"/>
    <property type="match status" value="1"/>
</dbReference>
<dbReference type="InterPro" id="IPR000843">
    <property type="entry name" value="HTH_LacI"/>
</dbReference>
<name>A0A6M1R751_9ACTN</name>
<gene>
    <name evidence="6" type="ORF">G5C66_05220</name>
</gene>
<protein>
    <submittedName>
        <fullName evidence="6">LacI family transcriptional regulator</fullName>
    </submittedName>
</protein>
<keyword evidence="3" id="KW-0804">Transcription</keyword>
<dbReference type="InterPro" id="IPR046335">
    <property type="entry name" value="LacI/GalR-like_sensor"/>
</dbReference>
<dbReference type="InterPro" id="IPR010982">
    <property type="entry name" value="Lambda_DNA-bd_dom_sf"/>
</dbReference>
<dbReference type="InterPro" id="IPR028082">
    <property type="entry name" value="Peripla_BP_I"/>
</dbReference>
<evidence type="ECO:0000313" key="7">
    <source>
        <dbReference type="Proteomes" id="UP000483261"/>
    </source>
</evidence>
<dbReference type="SUPFAM" id="SSF47413">
    <property type="entry name" value="lambda repressor-like DNA-binding domains"/>
    <property type="match status" value="1"/>
</dbReference>
<dbReference type="CDD" id="cd01392">
    <property type="entry name" value="HTH_LacI"/>
    <property type="match status" value="1"/>
</dbReference>
<dbReference type="EMBL" id="JAALAA010000003">
    <property type="protein sequence ID" value="NGN92137.1"/>
    <property type="molecule type" value="Genomic_DNA"/>
</dbReference>
<accession>A0A6M1R751</accession>
<evidence type="ECO:0000256" key="1">
    <source>
        <dbReference type="ARBA" id="ARBA00023015"/>
    </source>
</evidence>
<dbReference type="Pfam" id="PF00356">
    <property type="entry name" value="LacI"/>
    <property type="match status" value="1"/>
</dbReference>
<proteinExistence type="predicted"/>
<dbReference type="SMART" id="SM00354">
    <property type="entry name" value="HTH_LACI"/>
    <property type="match status" value="1"/>
</dbReference>
<dbReference type="Gene3D" id="3.40.50.2300">
    <property type="match status" value="2"/>
</dbReference>
<dbReference type="PANTHER" id="PTHR30146">
    <property type="entry name" value="LACI-RELATED TRANSCRIPTIONAL REPRESSOR"/>
    <property type="match status" value="1"/>
</dbReference>
<evidence type="ECO:0000256" key="2">
    <source>
        <dbReference type="ARBA" id="ARBA00023125"/>
    </source>
</evidence>
<evidence type="ECO:0000256" key="4">
    <source>
        <dbReference type="SAM" id="MobiDB-lite"/>
    </source>
</evidence>
<dbReference type="AlphaFoldDB" id="A0A6M1R751"/>
<dbReference type="Gene3D" id="1.10.260.40">
    <property type="entry name" value="lambda repressor-like DNA-binding domains"/>
    <property type="match status" value="1"/>
</dbReference>
<feature type="region of interest" description="Disordered" evidence="4">
    <location>
        <begin position="340"/>
        <end position="362"/>
    </location>
</feature>
<dbReference type="PROSITE" id="PS50932">
    <property type="entry name" value="HTH_LACI_2"/>
    <property type="match status" value="1"/>
</dbReference>
<organism evidence="6 7">
    <name type="scientific">Nocardioides turkmenicus</name>
    <dbReference type="NCBI Taxonomy" id="2711220"/>
    <lineage>
        <taxon>Bacteria</taxon>
        <taxon>Bacillati</taxon>
        <taxon>Actinomycetota</taxon>
        <taxon>Actinomycetes</taxon>
        <taxon>Propionibacteriales</taxon>
        <taxon>Nocardioidaceae</taxon>
        <taxon>Nocardioides</taxon>
    </lineage>
</organism>
<dbReference type="GO" id="GO:0003700">
    <property type="term" value="F:DNA-binding transcription factor activity"/>
    <property type="evidence" value="ECO:0007669"/>
    <property type="project" value="TreeGrafter"/>
</dbReference>
<dbReference type="SUPFAM" id="SSF53822">
    <property type="entry name" value="Periplasmic binding protein-like I"/>
    <property type="match status" value="1"/>
</dbReference>
<reference evidence="6 7" key="1">
    <citation type="submission" date="2020-02" db="EMBL/GenBank/DDBJ databases">
        <title>Whole-genome analyses of novel actinobacteria.</title>
        <authorList>
            <person name="Sahin N."/>
        </authorList>
    </citation>
    <scope>NUCLEOTIDE SEQUENCE [LARGE SCALE GENOMIC DNA]</scope>
    <source>
        <strain evidence="6 7">KC13</strain>
    </source>
</reference>
<dbReference type="CDD" id="cd06267">
    <property type="entry name" value="PBP1_LacI_sugar_binding-like"/>
    <property type="match status" value="1"/>
</dbReference>
<dbReference type="PANTHER" id="PTHR30146:SF109">
    <property type="entry name" value="HTH-TYPE TRANSCRIPTIONAL REGULATOR GALS"/>
    <property type="match status" value="1"/>
</dbReference>
<keyword evidence="2" id="KW-0238">DNA-binding</keyword>
<sequence>MAVTMRDVAILARVSPKTVSNVVNDHPNVHPDTRARVQQAIAELGYRPNHSARGLRSGRTGVIGLAVPELKQAYFAELADAVIAAAAKRGLSVIVGQLGGDREHEIELLTHGLPQTDGLLFSPERLGTEDRDLLAYVDFPLVMLGEWIFGGPTDHVTMHNVSAARAAVEHLISLGRRRIAVIGAHPDDETRQLGPSNLRIQGYREALAAAGIEHDPRLERVVAPWHPEDGADAARRLIDSGLEFDAIFTLTDALALGALRALGEAGRVVPDDVAVIGFDNIAISHLTVPSLSSVDPGRAEIAETAVGMLAERIEWGAGSSRPARLHKAAFDVIVRESSGGTGSGTLGSSGRQSGAAAQTLNG</sequence>
<keyword evidence="1" id="KW-0805">Transcription regulation</keyword>
<feature type="domain" description="HTH lacI-type" evidence="5">
    <location>
        <begin position="3"/>
        <end position="57"/>
    </location>
</feature>
<dbReference type="RefSeq" id="WP_165109890.1">
    <property type="nucleotide sequence ID" value="NZ_JAALAA010000003.1"/>
</dbReference>